<dbReference type="InterPro" id="IPR029063">
    <property type="entry name" value="SAM-dependent_MTases_sf"/>
</dbReference>
<evidence type="ECO:0000259" key="3">
    <source>
        <dbReference type="Pfam" id="PF01555"/>
    </source>
</evidence>
<dbReference type="Gene3D" id="3.40.50.150">
    <property type="entry name" value="Vaccinia Virus protein VP39"/>
    <property type="match status" value="1"/>
</dbReference>
<dbReference type="Pfam" id="PF01555">
    <property type="entry name" value="N6_N4_Mtase"/>
    <property type="match status" value="1"/>
</dbReference>
<dbReference type="EMBL" id="CAADFP010000117">
    <property type="protein sequence ID" value="VFK30694.1"/>
    <property type="molecule type" value="Genomic_DNA"/>
</dbReference>
<dbReference type="GO" id="GO:0032259">
    <property type="term" value="P:methylation"/>
    <property type="evidence" value="ECO:0007669"/>
    <property type="project" value="UniProtKB-KW"/>
</dbReference>
<dbReference type="PRINTS" id="PR00508">
    <property type="entry name" value="S21N4MTFRASE"/>
</dbReference>
<dbReference type="InterPro" id="IPR001091">
    <property type="entry name" value="RM_Methyltransferase"/>
</dbReference>
<dbReference type="GO" id="GO:0003677">
    <property type="term" value="F:DNA binding"/>
    <property type="evidence" value="ECO:0007669"/>
    <property type="project" value="InterPro"/>
</dbReference>
<evidence type="ECO:0000256" key="1">
    <source>
        <dbReference type="ARBA" id="ARBA00022603"/>
    </source>
</evidence>
<protein>
    <submittedName>
        <fullName evidence="4">DNA methylase</fullName>
    </submittedName>
</protein>
<dbReference type="InterPro" id="IPR002941">
    <property type="entry name" value="DNA_methylase_N4/N6"/>
</dbReference>
<organism evidence="4">
    <name type="scientific">Candidatus Kentrum sp. LPFa</name>
    <dbReference type="NCBI Taxonomy" id="2126335"/>
    <lineage>
        <taxon>Bacteria</taxon>
        <taxon>Pseudomonadati</taxon>
        <taxon>Pseudomonadota</taxon>
        <taxon>Gammaproteobacteria</taxon>
        <taxon>Candidatus Kentrum</taxon>
    </lineage>
</organism>
<sequence>MYEPCVYATKGKPYLNKDLTKFTEILNPEIETGNRAIDDILDIFNIWLVKRLPTTYYEHPTQKPPKLHEKALRRCTKPGDKVLDLFGGSGSTLIACEQLKRKAYLVELEPIFCDLILKRFKTLNPTTHVQKLN</sequence>
<name>A0A450XN62_9GAMM</name>
<keyword evidence="1 4" id="KW-0489">Methyltransferase</keyword>
<proteinExistence type="predicted"/>
<keyword evidence="2" id="KW-0808">Transferase</keyword>
<dbReference type="AlphaFoldDB" id="A0A450XN62"/>
<evidence type="ECO:0000256" key="2">
    <source>
        <dbReference type="ARBA" id="ARBA00022679"/>
    </source>
</evidence>
<gene>
    <name evidence="4" type="ORF">BECKLPF1236C_GA0070990_101174</name>
</gene>
<accession>A0A450XN62</accession>
<dbReference type="GO" id="GO:0008170">
    <property type="term" value="F:N-methyltransferase activity"/>
    <property type="evidence" value="ECO:0007669"/>
    <property type="project" value="InterPro"/>
</dbReference>
<evidence type="ECO:0000313" key="4">
    <source>
        <dbReference type="EMBL" id="VFK30694.1"/>
    </source>
</evidence>
<reference evidence="4" key="1">
    <citation type="submission" date="2019-02" db="EMBL/GenBank/DDBJ databases">
        <authorList>
            <person name="Gruber-Vodicka R. H."/>
            <person name="Seah K. B. B."/>
        </authorList>
    </citation>
    <scope>NUCLEOTIDE SEQUENCE</scope>
    <source>
        <strain evidence="4">BECK_S426</strain>
    </source>
</reference>
<dbReference type="SUPFAM" id="SSF53335">
    <property type="entry name" value="S-adenosyl-L-methionine-dependent methyltransferases"/>
    <property type="match status" value="1"/>
</dbReference>
<feature type="domain" description="DNA methylase N-4/N-6" evidence="3">
    <location>
        <begin position="2"/>
        <end position="117"/>
    </location>
</feature>